<organism evidence="1">
    <name type="scientific">Candidatus Nitrotoga fabula</name>
    <dbReference type="NCBI Taxonomy" id="2182327"/>
    <lineage>
        <taxon>Bacteria</taxon>
        <taxon>Pseudomonadati</taxon>
        <taxon>Pseudomonadota</taxon>
        <taxon>Betaproteobacteria</taxon>
        <taxon>Nitrosomonadales</taxon>
        <taxon>Gallionellaceae</taxon>
        <taxon>Candidatus Nitrotoga</taxon>
    </lineage>
</organism>
<dbReference type="AlphaFoldDB" id="A0A2X0QWZ3"/>
<proteinExistence type="predicted"/>
<sequence length="89" mass="10414">MLFYRKCPQMAVFSYPGIVVEDIVIAKIKPEREAIIINIRDVGYVTYGKKQIVDRKNSQGTADVELFERLRYRLVLRFFQQNVSNQKSA</sequence>
<evidence type="ECO:0000313" key="1">
    <source>
        <dbReference type="EMBL" id="SPS06077.1"/>
    </source>
</evidence>
<accession>A0A2X0QWZ3</accession>
<protein>
    <submittedName>
        <fullName evidence="1">Uncharacterized protein</fullName>
    </submittedName>
</protein>
<reference evidence="1" key="1">
    <citation type="submission" date="2018-05" db="EMBL/GenBank/DDBJ databases">
        <authorList>
            <person name="Lanie J.A."/>
            <person name="Ng W.-L."/>
            <person name="Kazmierczak K.M."/>
            <person name="Andrzejewski T.M."/>
            <person name="Davidsen T.M."/>
            <person name="Wayne K.J."/>
            <person name="Tettelin H."/>
            <person name="Glass J.I."/>
            <person name="Rusch D."/>
            <person name="Podicherti R."/>
            <person name="Tsui H.-C.T."/>
            <person name="Winkler M.E."/>
        </authorList>
    </citation>
    <scope>NUCLEOTIDE SEQUENCE</scope>
    <source>
        <strain evidence="1">KNB</strain>
    </source>
</reference>
<gene>
    <name evidence="1" type="ORF">NITFAB_1667</name>
</gene>
<name>A0A2X0QWZ3_9PROT</name>
<dbReference type="EMBL" id="LS423452">
    <property type="protein sequence ID" value="SPS06077.1"/>
    <property type="molecule type" value="Genomic_DNA"/>
</dbReference>